<evidence type="ECO:0000313" key="9">
    <source>
        <dbReference type="Proteomes" id="UP000662200"/>
    </source>
</evidence>
<comment type="cofactor">
    <cofactor evidence="2">
        <name>Mg(2+)</name>
        <dbReference type="ChEBI" id="CHEBI:18420"/>
    </cofactor>
</comment>
<gene>
    <name evidence="8" type="ORF">GCM10010124_22880</name>
</gene>
<evidence type="ECO:0000256" key="4">
    <source>
        <dbReference type="ARBA" id="ARBA00022801"/>
    </source>
</evidence>
<dbReference type="PROSITE" id="PS51462">
    <property type="entry name" value="NUDIX"/>
    <property type="match status" value="1"/>
</dbReference>
<sequence>MGNEVSALRWPLPAALAAKAAEFAASGAAPAVPRVAATVVLLRPAESGGGVEAYVLRRAASMAAFAGMYAFPGGGVDPADADAEVGWAGPDPARWARRLALPEPQARAVVAAAVREVFEEAGVLLAGPDAHAVVADVDTAAWEATRQALLRRERSLTGVLADAGLVLRSDLLVPWSRWITPDFEPRRYDTYFFVAALPAGQQPRHVSDEADRVHWVTPGSALAAWHAGTMAMLPPTASTLESLAEAPSVAAALAAARHGDPSRPVIPRLETVDGQPYAVVD</sequence>
<dbReference type="InterPro" id="IPR015797">
    <property type="entry name" value="NUDIX_hydrolase-like_dom_sf"/>
</dbReference>
<comment type="cofactor">
    <cofactor evidence="1">
        <name>Mn(2+)</name>
        <dbReference type="ChEBI" id="CHEBI:29035"/>
    </cofactor>
</comment>
<evidence type="ECO:0000256" key="6">
    <source>
        <dbReference type="ARBA" id="ARBA00023211"/>
    </source>
</evidence>
<evidence type="ECO:0000256" key="2">
    <source>
        <dbReference type="ARBA" id="ARBA00001946"/>
    </source>
</evidence>
<dbReference type="GO" id="GO:0046872">
    <property type="term" value="F:metal ion binding"/>
    <property type="evidence" value="ECO:0007669"/>
    <property type="project" value="UniProtKB-KW"/>
</dbReference>
<evidence type="ECO:0000256" key="1">
    <source>
        <dbReference type="ARBA" id="ARBA00001936"/>
    </source>
</evidence>
<dbReference type="InterPro" id="IPR039121">
    <property type="entry name" value="NUDT19"/>
</dbReference>
<dbReference type="InterPro" id="IPR000086">
    <property type="entry name" value="NUDIX_hydrolase_dom"/>
</dbReference>
<reference evidence="8" key="2">
    <citation type="submission" date="2020-09" db="EMBL/GenBank/DDBJ databases">
        <authorList>
            <person name="Sun Q."/>
            <person name="Ohkuma M."/>
        </authorList>
    </citation>
    <scope>NUCLEOTIDE SEQUENCE</scope>
    <source>
        <strain evidence="8">JCM 3091</strain>
    </source>
</reference>
<organism evidence="8 9">
    <name type="scientific">Pilimelia terevasa</name>
    <dbReference type="NCBI Taxonomy" id="53372"/>
    <lineage>
        <taxon>Bacteria</taxon>
        <taxon>Bacillati</taxon>
        <taxon>Actinomycetota</taxon>
        <taxon>Actinomycetes</taxon>
        <taxon>Micromonosporales</taxon>
        <taxon>Micromonosporaceae</taxon>
        <taxon>Pilimelia</taxon>
    </lineage>
</organism>
<keyword evidence="9" id="KW-1185">Reference proteome</keyword>
<keyword evidence="5" id="KW-0460">Magnesium</keyword>
<protein>
    <recommendedName>
        <fullName evidence="7">Nudix hydrolase domain-containing protein</fullName>
    </recommendedName>
</protein>
<dbReference type="SUPFAM" id="SSF55811">
    <property type="entry name" value="Nudix"/>
    <property type="match status" value="1"/>
</dbReference>
<dbReference type="Gene3D" id="3.90.79.10">
    <property type="entry name" value="Nucleoside Triphosphate Pyrophosphohydrolase"/>
    <property type="match status" value="1"/>
</dbReference>
<keyword evidence="3" id="KW-0479">Metal-binding</keyword>
<keyword evidence="4" id="KW-0378">Hydrolase</keyword>
<evidence type="ECO:0000313" key="8">
    <source>
        <dbReference type="EMBL" id="GGK29582.1"/>
    </source>
</evidence>
<dbReference type="RefSeq" id="WP_373290257.1">
    <property type="nucleotide sequence ID" value="NZ_BMQC01000007.1"/>
</dbReference>
<dbReference type="PANTHER" id="PTHR12318">
    <property type="entry name" value="TESTOSTERONE-REGULATED PROTEIN RP2"/>
    <property type="match status" value="1"/>
</dbReference>
<evidence type="ECO:0000256" key="5">
    <source>
        <dbReference type="ARBA" id="ARBA00022842"/>
    </source>
</evidence>
<evidence type="ECO:0000256" key="3">
    <source>
        <dbReference type="ARBA" id="ARBA00022723"/>
    </source>
</evidence>
<comment type="caution">
    <text evidence="8">The sequence shown here is derived from an EMBL/GenBank/DDBJ whole genome shotgun (WGS) entry which is preliminary data.</text>
</comment>
<dbReference type="PANTHER" id="PTHR12318:SF0">
    <property type="entry name" value="ACYL-COENZYME A DIPHOSPHATASE NUDT19"/>
    <property type="match status" value="1"/>
</dbReference>
<dbReference type="AlphaFoldDB" id="A0A8J3BMD2"/>
<feature type="domain" description="Nudix hydrolase" evidence="7">
    <location>
        <begin position="32"/>
        <end position="238"/>
    </location>
</feature>
<dbReference type="GO" id="GO:0016818">
    <property type="term" value="F:hydrolase activity, acting on acid anhydrides, in phosphorus-containing anhydrides"/>
    <property type="evidence" value="ECO:0007669"/>
    <property type="project" value="InterPro"/>
</dbReference>
<proteinExistence type="predicted"/>
<dbReference type="CDD" id="cd18870">
    <property type="entry name" value="NUDIX_AcylCoAdiphos_Nudt19"/>
    <property type="match status" value="1"/>
</dbReference>
<dbReference type="Proteomes" id="UP000662200">
    <property type="component" value="Unassembled WGS sequence"/>
</dbReference>
<dbReference type="EMBL" id="BMQC01000007">
    <property type="protein sequence ID" value="GGK29582.1"/>
    <property type="molecule type" value="Genomic_DNA"/>
</dbReference>
<reference evidence="8" key="1">
    <citation type="journal article" date="2014" name="Int. J. Syst. Evol. Microbiol.">
        <title>Complete genome sequence of Corynebacterium casei LMG S-19264T (=DSM 44701T), isolated from a smear-ripened cheese.</title>
        <authorList>
            <consortium name="US DOE Joint Genome Institute (JGI-PGF)"/>
            <person name="Walter F."/>
            <person name="Albersmeier A."/>
            <person name="Kalinowski J."/>
            <person name="Ruckert C."/>
        </authorList>
    </citation>
    <scope>NUCLEOTIDE SEQUENCE</scope>
    <source>
        <strain evidence="8">JCM 3091</strain>
    </source>
</reference>
<keyword evidence="6" id="KW-0464">Manganese</keyword>
<accession>A0A8J3BMD2</accession>
<evidence type="ECO:0000259" key="7">
    <source>
        <dbReference type="PROSITE" id="PS51462"/>
    </source>
</evidence>
<name>A0A8J3BMD2_9ACTN</name>